<name>A0A645BLA6_9ZZZZ</name>
<comment type="caution">
    <text evidence="2">The sequence shown here is derived from an EMBL/GenBank/DDBJ whole genome shotgun (WGS) entry which is preliminary data.</text>
</comment>
<dbReference type="AlphaFoldDB" id="A0A645BLA6"/>
<organism evidence="2">
    <name type="scientific">bioreactor metagenome</name>
    <dbReference type="NCBI Taxonomy" id="1076179"/>
    <lineage>
        <taxon>unclassified sequences</taxon>
        <taxon>metagenomes</taxon>
        <taxon>ecological metagenomes</taxon>
    </lineage>
</organism>
<dbReference type="Gene3D" id="3.40.50.1820">
    <property type="entry name" value="alpha/beta hydrolase"/>
    <property type="match status" value="1"/>
</dbReference>
<keyword evidence="2" id="KW-0456">Lyase</keyword>
<dbReference type="GO" id="GO:0070205">
    <property type="term" value="F:2-succinyl-6-hydroxy-2,4-cyclohexadiene-1-carboxylate synthase activity"/>
    <property type="evidence" value="ECO:0007669"/>
    <property type="project" value="UniProtKB-EC"/>
</dbReference>
<dbReference type="InterPro" id="IPR000073">
    <property type="entry name" value="AB_hydrolase_1"/>
</dbReference>
<reference evidence="2" key="1">
    <citation type="submission" date="2019-08" db="EMBL/GenBank/DDBJ databases">
        <authorList>
            <person name="Kucharzyk K."/>
            <person name="Murdoch R.W."/>
            <person name="Higgins S."/>
            <person name="Loffler F."/>
        </authorList>
    </citation>
    <scope>NUCLEOTIDE SEQUENCE</scope>
</reference>
<dbReference type="EC" id="4.2.99.20" evidence="2"/>
<dbReference type="SUPFAM" id="SSF53474">
    <property type="entry name" value="alpha/beta-Hydrolases"/>
    <property type="match status" value="1"/>
</dbReference>
<dbReference type="PANTHER" id="PTHR43798">
    <property type="entry name" value="MONOACYLGLYCEROL LIPASE"/>
    <property type="match status" value="1"/>
</dbReference>
<dbReference type="EMBL" id="VSSQ01020900">
    <property type="protein sequence ID" value="MPM66125.1"/>
    <property type="molecule type" value="Genomic_DNA"/>
</dbReference>
<feature type="domain" description="AB hydrolase-1" evidence="1">
    <location>
        <begin position="21"/>
        <end position="158"/>
    </location>
</feature>
<evidence type="ECO:0000259" key="1">
    <source>
        <dbReference type="Pfam" id="PF00561"/>
    </source>
</evidence>
<sequence length="257" mass="28992">MPYYNYNNHACWYEEHGEGDPLLMLHGNTASSRIFDGVYELFTKKYRVILIDFLGHGRSDRIKSFPDDLWYDEGMQVVEFIKQKNIGKTYMIGSSGGALAAVNAALEAPELFIKVIADSFEGETPMPSFVETVECDREASKANPGAREFYISMHGEGWENVVDNDTHAVTAHAKTIGKFFHKPFSMLKTDILMTGSREDEYTAPIAADFYDKIYAGLIQKAGHGKMHVFEHGGHPAIITNPDEFFRVACEFFGERCF</sequence>
<dbReference type="InterPro" id="IPR029058">
    <property type="entry name" value="AB_hydrolase_fold"/>
</dbReference>
<gene>
    <name evidence="2" type="primary">menH_34</name>
    <name evidence="2" type="ORF">SDC9_113032</name>
</gene>
<accession>A0A645BLA6</accession>
<dbReference type="InterPro" id="IPR050266">
    <property type="entry name" value="AB_hydrolase_sf"/>
</dbReference>
<proteinExistence type="predicted"/>
<evidence type="ECO:0000313" key="2">
    <source>
        <dbReference type="EMBL" id="MPM66125.1"/>
    </source>
</evidence>
<dbReference type="Pfam" id="PF00561">
    <property type="entry name" value="Abhydrolase_1"/>
    <property type="match status" value="1"/>
</dbReference>
<protein>
    <submittedName>
        <fullName evidence="2">2-succinyl-6-hydroxy-2, 4-cyclohexadiene-1-carboxylate synthase</fullName>
        <ecNumber evidence="2">4.2.99.20</ecNumber>
    </submittedName>
</protein>